<dbReference type="Proteomes" id="UP000317158">
    <property type="component" value="Unassembled WGS sequence"/>
</dbReference>
<dbReference type="GO" id="GO:0005524">
    <property type="term" value="F:ATP binding"/>
    <property type="evidence" value="ECO:0007669"/>
    <property type="project" value="UniProtKB-KW"/>
</dbReference>
<evidence type="ECO:0000256" key="3">
    <source>
        <dbReference type="ARBA" id="ARBA00022840"/>
    </source>
</evidence>
<proteinExistence type="predicted"/>
<keyword evidence="1" id="KW-0436">Ligase</keyword>
<evidence type="ECO:0000313" key="6">
    <source>
        <dbReference type="Proteomes" id="UP000317158"/>
    </source>
</evidence>
<dbReference type="AlphaFoldDB" id="A0A520KRR7"/>
<dbReference type="GO" id="GO:0016874">
    <property type="term" value="F:ligase activity"/>
    <property type="evidence" value="ECO:0007669"/>
    <property type="project" value="UniProtKB-KW"/>
</dbReference>
<gene>
    <name evidence="5" type="ORF">EF806_05685</name>
</gene>
<evidence type="ECO:0000313" key="5">
    <source>
        <dbReference type="EMBL" id="RZN64107.1"/>
    </source>
</evidence>
<keyword evidence="3" id="KW-0067">ATP-binding</keyword>
<accession>A0A520KRR7</accession>
<sequence>MANIPLSHPRYRSMIVREKLVKAYEDDLLNDNDLIDFGKEEAVDYFLGEKTTKIAYISYIVAIIDMILARKPALILDNVSFILAEDIIVKSASTKSFWGDTLLLGFNENNFNERLFKRVDLPYFKYSSTEDIFDLGIDLLFCHKMDGSLKNLKNVKKIYFGLNLFSNDYYYFNIVILDNITRFFTNIERLYLKLIKKDKKILNKMRVRYSNIDFFKEYIREMINISIKKMNDDQNI</sequence>
<dbReference type="PANTHER" id="PTHR40695">
    <property type="entry name" value="4-PHOSPHOPANTOATE--BETA-ALANINE LIGASE"/>
    <property type="match status" value="1"/>
</dbReference>
<keyword evidence="4" id="KW-0173">Coenzyme A biosynthesis</keyword>
<dbReference type="Gene3D" id="3.40.50.12640">
    <property type="entry name" value="Phosphopantoate/pantothenate synthetase"/>
    <property type="match status" value="1"/>
</dbReference>
<name>A0A520KRR7_METT2</name>
<evidence type="ECO:0000256" key="4">
    <source>
        <dbReference type="ARBA" id="ARBA00022993"/>
    </source>
</evidence>
<evidence type="ECO:0000256" key="1">
    <source>
        <dbReference type="ARBA" id="ARBA00022598"/>
    </source>
</evidence>
<evidence type="ECO:0000256" key="2">
    <source>
        <dbReference type="ARBA" id="ARBA00022741"/>
    </source>
</evidence>
<dbReference type="PANTHER" id="PTHR40695:SF1">
    <property type="entry name" value="4-PHOSPHOPANTOATE--BETA-ALANINE LIGASE"/>
    <property type="match status" value="1"/>
</dbReference>
<dbReference type="InterPro" id="IPR038138">
    <property type="entry name" value="PPS/PS_sf"/>
</dbReference>
<reference evidence="5 6" key="1">
    <citation type="journal article" date="2019" name="Nat. Microbiol.">
        <title>Wide diversity of methane and short-chain alkane metabolisms in uncultured archaea.</title>
        <authorList>
            <person name="Borrel G."/>
            <person name="Adam P.S."/>
            <person name="McKay L.J."/>
            <person name="Chen L.X."/>
            <person name="Sierra-Garcia I.N."/>
            <person name="Sieber C.M."/>
            <person name="Letourneur Q."/>
            <person name="Ghozlane A."/>
            <person name="Andersen G.L."/>
            <person name="Li W.J."/>
            <person name="Hallam S.J."/>
            <person name="Muyzer G."/>
            <person name="de Oliveira V.M."/>
            <person name="Inskeep W.P."/>
            <person name="Banfield J.F."/>
            <person name="Gribaldo S."/>
        </authorList>
    </citation>
    <scope>NUCLEOTIDE SEQUENCE [LARGE SCALE GENOMIC DNA]</scope>
    <source>
        <strain evidence="5">NM1a</strain>
    </source>
</reference>
<protein>
    <submittedName>
        <fullName evidence="5">Uncharacterized protein</fullName>
    </submittedName>
</protein>
<dbReference type="GO" id="GO:0015937">
    <property type="term" value="P:coenzyme A biosynthetic process"/>
    <property type="evidence" value="ECO:0007669"/>
    <property type="project" value="UniProtKB-KW"/>
</dbReference>
<organism evidence="5 6">
    <name type="scientific">Methanoliparum thermophilum</name>
    <dbReference type="NCBI Taxonomy" id="2491083"/>
    <lineage>
        <taxon>Archaea</taxon>
        <taxon>Methanobacteriati</taxon>
        <taxon>Methanobacteriota</taxon>
        <taxon>Candidatus Methanoliparia</taxon>
        <taxon>Candidatus Methanoliparales</taxon>
        <taxon>Candidatus Methanoliparaceae</taxon>
        <taxon>Candidatus Methanoliparum</taxon>
    </lineage>
</organism>
<dbReference type="InterPro" id="IPR002855">
    <property type="entry name" value="PPS/PS"/>
</dbReference>
<dbReference type="EMBL" id="RXIF01000010">
    <property type="protein sequence ID" value="RZN64107.1"/>
    <property type="molecule type" value="Genomic_DNA"/>
</dbReference>
<comment type="caution">
    <text evidence="5">The sequence shown here is derived from an EMBL/GenBank/DDBJ whole genome shotgun (WGS) entry which is preliminary data.</text>
</comment>
<keyword evidence="2" id="KW-0547">Nucleotide-binding</keyword>